<reference evidence="1" key="1">
    <citation type="journal article" date="2014" name="Front. Microbiol.">
        <title>High frequency of phylogenetically diverse reductive dehalogenase-homologous genes in deep subseafloor sedimentary metagenomes.</title>
        <authorList>
            <person name="Kawai M."/>
            <person name="Futagami T."/>
            <person name="Toyoda A."/>
            <person name="Takaki Y."/>
            <person name="Nishi S."/>
            <person name="Hori S."/>
            <person name="Arai W."/>
            <person name="Tsubouchi T."/>
            <person name="Morono Y."/>
            <person name="Uchiyama I."/>
            <person name="Ito T."/>
            <person name="Fujiyama A."/>
            <person name="Inagaki F."/>
            <person name="Takami H."/>
        </authorList>
    </citation>
    <scope>NUCLEOTIDE SEQUENCE</scope>
    <source>
        <strain evidence="1">Expedition CK06-06</strain>
    </source>
</reference>
<proteinExistence type="predicted"/>
<dbReference type="Pfam" id="PF06067">
    <property type="entry name" value="DUF932"/>
    <property type="match status" value="1"/>
</dbReference>
<comment type="caution">
    <text evidence="1">The sequence shown here is derived from an EMBL/GenBank/DDBJ whole genome shotgun (WGS) entry which is preliminary data.</text>
</comment>
<name>X1KKN0_9ZZZZ</name>
<gene>
    <name evidence="1" type="ORF">S06H3_00726</name>
</gene>
<dbReference type="InterPro" id="IPR026325">
    <property type="entry name" value="DUF932"/>
</dbReference>
<organism evidence="1">
    <name type="scientific">marine sediment metagenome</name>
    <dbReference type="NCBI Taxonomy" id="412755"/>
    <lineage>
        <taxon>unclassified sequences</taxon>
        <taxon>metagenomes</taxon>
        <taxon>ecological metagenomes</taxon>
    </lineage>
</organism>
<sequence>MVLSTRFARHAPSLQSDAPLSDDQIRAVAPSIFSEDKHESRSERYTYIPTITVLDKLRAEGFQPFMVCQTRVRNADKREHTKHMIRLRHANHIDAREANEIILLNSHDGSSSYQMMAGMFRFVCKNGLVCGNVLEDIRVPHKGDIANDVVQGAYDVLDGFDLIKEVREDLQGTRLDQREQVAFASAALALKYEPKQTETTEDEAAAAPITESQILQPKRHGDIANDLWTTFNVVQENMIRGGLRGRTATGRRMQTRPVNGIDQGIKLNRALWVLAQEMQKMKA</sequence>
<accession>X1KKN0</accession>
<protein>
    <recommendedName>
        <fullName evidence="2">DUF945 domain-containing protein</fullName>
    </recommendedName>
</protein>
<evidence type="ECO:0008006" key="2">
    <source>
        <dbReference type="Google" id="ProtNLM"/>
    </source>
</evidence>
<dbReference type="AlphaFoldDB" id="X1KKN0"/>
<evidence type="ECO:0000313" key="1">
    <source>
        <dbReference type="EMBL" id="GAH94145.1"/>
    </source>
</evidence>
<dbReference type="EMBL" id="BARV01000149">
    <property type="protein sequence ID" value="GAH94145.1"/>
    <property type="molecule type" value="Genomic_DNA"/>
</dbReference>